<dbReference type="EMBL" id="MF392696">
    <property type="protein sequence ID" value="ATP69873.1"/>
    <property type="molecule type" value="Genomic_DNA"/>
</dbReference>
<evidence type="ECO:0000313" key="9">
    <source>
        <dbReference type="EMBL" id="ATP69875.1"/>
    </source>
</evidence>
<evidence type="ECO:0000313" key="3">
    <source>
        <dbReference type="EMBL" id="ATP69869.1"/>
    </source>
</evidence>
<dbReference type="EMBL" id="MF392692">
    <property type="protein sequence ID" value="ATP69869.1"/>
    <property type="molecule type" value="Genomic_DNA"/>
</dbReference>
<dbReference type="PROSITE" id="PS50011">
    <property type="entry name" value="PROTEIN_KINASE_DOM"/>
    <property type="match status" value="1"/>
</dbReference>
<dbReference type="EMBL" id="MF392694">
    <property type="protein sequence ID" value="ATP69871.1"/>
    <property type="molecule type" value="Genomic_DNA"/>
</dbReference>
<reference evidence="6" key="1">
    <citation type="journal article" date="2017" name="Mol. Ecol.">
        <title>High rate of adaptive evolution in two widespread European pines.</title>
        <authorList>
            <person name="Grivet D."/>
            <person name="Avia K."/>
            <person name="Vaattovaara A."/>
            <person name="Eckert A.J."/>
            <person name="Neale D.B."/>
            <person name="Savolainen O."/>
            <person name="Gonzalez-Martinez S.C."/>
        </authorList>
    </citation>
    <scope>NUCLEOTIDE SEQUENCE</scope>
    <source>
        <strain evidence="11">Fin_191</strain>
        <strain evidence="4">Fin_218</strain>
        <strain evidence="2">Ita_10</strain>
        <strain evidence="9">Ita_9</strain>
        <strain evidence="6">Pol_25</strain>
        <strain evidence="7">Pol_27</strain>
        <strain evidence="3">Scot_4</strain>
        <strain evidence="10">Scot_5</strain>
        <strain evidence="8">Spain_30</strain>
        <strain evidence="5">Y_3088</strain>
    </source>
</reference>
<dbReference type="EMBL" id="MF392699">
    <property type="protein sequence ID" value="ATP69876.1"/>
    <property type="molecule type" value="Genomic_DNA"/>
</dbReference>
<dbReference type="SUPFAM" id="SSF56112">
    <property type="entry name" value="Protein kinase-like (PK-like)"/>
    <property type="match status" value="1"/>
</dbReference>
<evidence type="ECO:0000313" key="7">
    <source>
        <dbReference type="EMBL" id="ATP69873.1"/>
    </source>
</evidence>
<evidence type="ECO:0000259" key="1">
    <source>
        <dbReference type="PROSITE" id="PS50011"/>
    </source>
</evidence>
<dbReference type="Gene3D" id="1.10.510.10">
    <property type="entry name" value="Transferase(Phosphotransferase) domain 1"/>
    <property type="match status" value="1"/>
</dbReference>
<feature type="non-terminal residue" evidence="6">
    <location>
        <position position="1"/>
    </location>
</feature>
<protein>
    <recommendedName>
        <fullName evidence="1">Protein kinase domain-containing protein</fullName>
    </recommendedName>
</protein>
<dbReference type="EMBL" id="MF392693">
    <property type="protein sequence ID" value="ATP69870.1"/>
    <property type="molecule type" value="Genomic_DNA"/>
</dbReference>
<dbReference type="EMBL" id="MF392695">
    <property type="protein sequence ID" value="ATP69872.1"/>
    <property type="molecule type" value="Genomic_DNA"/>
</dbReference>
<dbReference type="SMART" id="SM00220">
    <property type="entry name" value="S_TKc"/>
    <property type="match status" value="1"/>
</dbReference>
<evidence type="ECO:0000313" key="5">
    <source>
        <dbReference type="EMBL" id="ATP69871.1"/>
    </source>
</evidence>
<proteinExistence type="predicted"/>
<accession>A0A2D1V604</accession>
<feature type="non-terminal residue" evidence="6">
    <location>
        <position position="144"/>
    </location>
</feature>
<evidence type="ECO:0000313" key="2">
    <source>
        <dbReference type="EMBL" id="ATP69868.1"/>
    </source>
</evidence>
<dbReference type="InterPro" id="IPR011009">
    <property type="entry name" value="Kinase-like_dom_sf"/>
</dbReference>
<dbReference type="GO" id="GO:0004672">
    <property type="term" value="F:protein kinase activity"/>
    <property type="evidence" value="ECO:0007669"/>
    <property type="project" value="InterPro"/>
</dbReference>
<dbReference type="AlphaFoldDB" id="A0A2D1V604"/>
<dbReference type="EMBL" id="MF392691">
    <property type="protein sequence ID" value="ATP69868.1"/>
    <property type="molecule type" value="Genomic_DNA"/>
</dbReference>
<dbReference type="PANTHER" id="PTHR48006:SF100">
    <property type="entry name" value="LRR RECEPTOR-LIKE SERINE_THREONINE-KINASE-RELATED"/>
    <property type="match status" value="1"/>
</dbReference>
<dbReference type="EMBL" id="MF392700">
    <property type="protein sequence ID" value="ATP69877.1"/>
    <property type="molecule type" value="Genomic_DNA"/>
</dbReference>
<evidence type="ECO:0000313" key="4">
    <source>
        <dbReference type="EMBL" id="ATP69870.1"/>
    </source>
</evidence>
<sequence>PNAHLLVYDLISNGSLADALKKIKDNQLQLSWPMRHKIAVGTIVGLQYLHFQCNPRVVHCDLKPANILLDDEFEPHLVDFGLGKLMPNSGAAGYVAPECYPACKYTDKSDVFSFGVVLAVLLTSKEPTDSFFDGAPGGSIGRWL</sequence>
<dbReference type="EMBL" id="MF392697">
    <property type="protein sequence ID" value="ATP69874.1"/>
    <property type="molecule type" value="Genomic_DNA"/>
</dbReference>
<dbReference type="InterPro" id="IPR051824">
    <property type="entry name" value="LRR_Rcpt-Like_S/T_Kinase"/>
</dbReference>
<evidence type="ECO:0000313" key="8">
    <source>
        <dbReference type="EMBL" id="ATP69874.1"/>
    </source>
</evidence>
<dbReference type="EMBL" id="MF392698">
    <property type="protein sequence ID" value="ATP69875.1"/>
    <property type="molecule type" value="Genomic_DNA"/>
</dbReference>
<dbReference type="Pfam" id="PF00069">
    <property type="entry name" value="Pkinase"/>
    <property type="match status" value="1"/>
</dbReference>
<dbReference type="PROSITE" id="PS00108">
    <property type="entry name" value="PROTEIN_KINASE_ST"/>
    <property type="match status" value="1"/>
</dbReference>
<dbReference type="InterPro" id="IPR000719">
    <property type="entry name" value="Prot_kinase_dom"/>
</dbReference>
<name>A0A2D1V604_PINSY</name>
<evidence type="ECO:0000313" key="6">
    <source>
        <dbReference type="EMBL" id="ATP69872.1"/>
    </source>
</evidence>
<gene>
    <name evidence="6" type="ORF">0_12156_01</name>
</gene>
<dbReference type="GO" id="GO:0005524">
    <property type="term" value="F:ATP binding"/>
    <property type="evidence" value="ECO:0007669"/>
    <property type="project" value="InterPro"/>
</dbReference>
<evidence type="ECO:0000313" key="10">
    <source>
        <dbReference type="EMBL" id="ATP69876.1"/>
    </source>
</evidence>
<feature type="domain" description="Protein kinase" evidence="1">
    <location>
        <begin position="1"/>
        <end position="144"/>
    </location>
</feature>
<dbReference type="PANTHER" id="PTHR48006">
    <property type="entry name" value="LEUCINE-RICH REPEAT-CONTAINING PROTEIN DDB_G0281931-RELATED"/>
    <property type="match status" value="1"/>
</dbReference>
<organism evidence="6">
    <name type="scientific">Pinus sylvestris</name>
    <name type="common">Scotch pine</name>
    <dbReference type="NCBI Taxonomy" id="3349"/>
    <lineage>
        <taxon>Eukaryota</taxon>
        <taxon>Viridiplantae</taxon>
        <taxon>Streptophyta</taxon>
        <taxon>Embryophyta</taxon>
        <taxon>Tracheophyta</taxon>
        <taxon>Spermatophyta</taxon>
        <taxon>Pinopsida</taxon>
        <taxon>Pinidae</taxon>
        <taxon>Conifers I</taxon>
        <taxon>Pinales</taxon>
        <taxon>Pinaceae</taxon>
        <taxon>Pinus</taxon>
        <taxon>Pinus subgen. Pinus</taxon>
    </lineage>
</organism>
<dbReference type="InterPro" id="IPR008271">
    <property type="entry name" value="Ser/Thr_kinase_AS"/>
</dbReference>
<evidence type="ECO:0000313" key="11">
    <source>
        <dbReference type="EMBL" id="ATP69877.1"/>
    </source>
</evidence>